<feature type="transmembrane region" description="Helical" evidence="6">
    <location>
        <begin position="46"/>
        <end position="64"/>
    </location>
</feature>
<name>A0A6N7KMQ6_9ACTN</name>
<feature type="transmembrane region" description="Helical" evidence="6">
    <location>
        <begin position="167"/>
        <end position="198"/>
    </location>
</feature>
<evidence type="ECO:0000256" key="4">
    <source>
        <dbReference type="ARBA" id="ARBA00022989"/>
    </source>
</evidence>
<feature type="transmembrane region" description="Helical" evidence="6">
    <location>
        <begin position="15"/>
        <end position="34"/>
    </location>
</feature>
<comment type="subcellular location">
    <subcellularLocation>
        <location evidence="1">Cell membrane</location>
        <topology evidence="1">Multi-pass membrane protein</topology>
    </subcellularLocation>
</comment>
<evidence type="ECO:0000256" key="2">
    <source>
        <dbReference type="ARBA" id="ARBA00022475"/>
    </source>
</evidence>
<dbReference type="OrthoDB" id="5241534at2"/>
<dbReference type="EMBL" id="WBOF01000001">
    <property type="protein sequence ID" value="MQS12701.1"/>
    <property type="molecule type" value="Genomic_DNA"/>
</dbReference>
<feature type="transmembrane region" description="Helical" evidence="6">
    <location>
        <begin position="340"/>
        <end position="362"/>
    </location>
</feature>
<gene>
    <name evidence="7" type="ORF">F7Q99_10455</name>
</gene>
<dbReference type="RefSeq" id="WP_153460999.1">
    <property type="nucleotide sequence ID" value="NZ_WBOF01000001.1"/>
</dbReference>
<keyword evidence="4 6" id="KW-1133">Transmembrane helix</keyword>
<dbReference type="InterPro" id="IPR050833">
    <property type="entry name" value="Poly_Biosynth_Transport"/>
</dbReference>
<feature type="transmembrane region" description="Helical" evidence="6">
    <location>
        <begin position="395"/>
        <end position="413"/>
    </location>
</feature>
<evidence type="ECO:0000313" key="7">
    <source>
        <dbReference type="EMBL" id="MQS12701.1"/>
    </source>
</evidence>
<feature type="transmembrane region" description="Helical" evidence="6">
    <location>
        <begin position="252"/>
        <end position="274"/>
    </location>
</feature>
<evidence type="ECO:0000256" key="1">
    <source>
        <dbReference type="ARBA" id="ARBA00004651"/>
    </source>
</evidence>
<keyword evidence="2" id="KW-1003">Cell membrane</keyword>
<sequence length="438" mass="43972">MTNPVARLLGALPPGVRLVAGGTVVLGVSSYIFLALAGHSLDTTQVAGVSMLWTLVMSVGYGLFSPVELELTRLVAARDVAGQGPGPAIRRVLLATAAVLAVVLAAVAAAARPIADRFFSGDIGLVAGLGGALVGLAVSSVARGALAGLGRFGAYGLQLGVDGGLRIGLAALIPLFGAHSALAFSLILVAAPLAASAIGMRSVLADRRGGPAPAWRDVVTGLGLLTGSTLLAQLMVNAAVVSVGVLSPSSKALIAALLNAVVLARVPLFAYAAIQASLVSSLSGAAAAGNHGEFRKVLLRTGGIVVLMCTAAGLPTVILGPWAIRLFFKAQDVLGPVDFLWLSLGTLCYMLATVFGQALLSLGRHQRQLLSWLAGTTALVAVTAVPGAIATRVELAYLAGAAVSAAAMLWALARSLAAPTGAVTEQQAPLATPQSSEV</sequence>
<evidence type="ECO:0000256" key="6">
    <source>
        <dbReference type="SAM" id="Phobius"/>
    </source>
</evidence>
<proteinExistence type="predicted"/>
<dbReference type="GO" id="GO:0005886">
    <property type="term" value="C:plasma membrane"/>
    <property type="evidence" value="ECO:0007669"/>
    <property type="project" value="UniProtKB-SubCell"/>
</dbReference>
<accession>A0A6N7KMQ6</accession>
<keyword evidence="3 6" id="KW-0812">Transmembrane</keyword>
<feature type="transmembrane region" description="Helical" evidence="6">
    <location>
        <begin position="369"/>
        <end position="389"/>
    </location>
</feature>
<keyword evidence="8" id="KW-1185">Reference proteome</keyword>
<reference evidence="7 8" key="1">
    <citation type="submission" date="2019-09" db="EMBL/GenBank/DDBJ databases">
        <title>Genome Sequences of Streptomyces kaniharaensis ATCC 21070.</title>
        <authorList>
            <person name="Zhu W."/>
            <person name="De Crecy-Lagard V."/>
            <person name="Richards N.G."/>
        </authorList>
    </citation>
    <scope>NUCLEOTIDE SEQUENCE [LARGE SCALE GENOMIC DNA]</scope>
    <source>
        <strain evidence="7 8">SF-557</strain>
    </source>
</reference>
<evidence type="ECO:0000256" key="5">
    <source>
        <dbReference type="ARBA" id="ARBA00023136"/>
    </source>
</evidence>
<evidence type="ECO:0000313" key="8">
    <source>
        <dbReference type="Proteomes" id="UP000450000"/>
    </source>
</evidence>
<feature type="transmembrane region" description="Helical" evidence="6">
    <location>
        <begin position="219"/>
        <end position="246"/>
    </location>
</feature>
<organism evidence="7 8">
    <name type="scientific">Streptomyces kaniharaensis</name>
    <dbReference type="NCBI Taxonomy" id="212423"/>
    <lineage>
        <taxon>Bacteria</taxon>
        <taxon>Bacillati</taxon>
        <taxon>Actinomycetota</taxon>
        <taxon>Actinomycetes</taxon>
        <taxon>Kitasatosporales</taxon>
        <taxon>Streptomycetaceae</taxon>
        <taxon>Streptomyces</taxon>
    </lineage>
</organism>
<dbReference type="PANTHER" id="PTHR30250:SF11">
    <property type="entry name" value="O-ANTIGEN TRANSPORTER-RELATED"/>
    <property type="match status" value="1"/>
</dbReference>
<feature type="transmembrane region" description="Helical" evidence="6">
    <location>
        <begin position="92"/>
        <end position="111"/>
    </location>
</feature>
<dbReference type="PANTHER" id="PTHR30250">
    <property type="entry name" value="PST FAMILY PREDICTED COLANIC ACID TRANSPORTER"/>
    <property type="match status" value="1"/>
</dbReference>
<comment type="caution">
    <text evidence="7">The sequence shown here is derived from an EMBL/GenBank/DDBJ whole genome shotgun (WGS) entry which is preliminary data.</text>
</comment>
<dbReference type="Proteomes" id="UP000450000">
    <property type="component" value="Unassembled WGS sequence"/>
</dbReference>
<evidence type="ECO:0008006" key="9">
    <source>
        <dbReference type="Google" id="ProtNLM"/>
    </source>
</evidence>
<keyword evidence="5 6" id="KW-0472">Membrane</keyword>
<feature type="transmembrane region" description="Helical" evidence="6">
    <location>
        <begin position="123"/>
        <end position="147"/>
    </location>
</feature>
<evidence type="ECO:0000256" key="3">
    <source>
        <dbReference type="ARBA" id="ARBA00022692"/>
    </source>
</evidence>
<dbReference type="AlphaFoldDB" id="A0A6N7KMQ6"/>
<protein>
    <recommendedName>
        <fullName evidence="9">Polysaccharide biosynthesis protein</fullName>
    </recommendedName>
</protein>
<feature type="transmembrane region" description="Helical" evidence="6">
    <location>
        <begin position="304"/>
        <end position="328"/>
    </location>
</feature>